<name>X0WSL4_9ZZZZ</name>
<proteinExistence type="predicted"/>
<feature type="non-terminal residue" evidence="2">
    <location>
        <position position="1"/>
    </location>
</feature>
<sequence length="262" mass="29428">LHSETRFRRGALEEGVEDARTAMEGLAEDLINGRLTQFDSMRRICGLCVQMRSSGPICTMHGEDIPSILPDQCSYCLRDLMEIRQKPLDDFKHVEEVRRAIRQIEGTREMTALIPEIGMNIVYARPEAESVEDVVGVPGRIHPVSGRPRASNPPALGSSNHVARAVLTMMQFESSLRSAISLRFDWEFVEICKELGLVVSSYDRKEEPRDVKSVDGRTIPWGVRRAVEGMDQIPEVIYDLGDLGKEPMIFLYGHTATEVAQT</sequence>
<dbReference type="Pfam" id="PF10120">
    <property type="entry name" value="ThiN"/>
    <property type="match status" value="1"/>
</dbReference>
<evidence type="ECO:0000313" key="2">
    <source>
        <dbReference type="EMBL" id="GAG27483.1"/>
    </source>
</evidence>
<comment type="caution">
    <text evidence="2">The sequence shown here is derived from an EMBL/GenBank/DDBJ whole genome shotgun (WGS) entry which is preliminary data.</text>
</comment>
<feature type="domain" description="Thiamine-phosphate synthase ThiN" evidence="1">
    <location>
        <begin position="96"/>
        <end position="261"/>
    </location>
</feature>
<gene>
    <name evidence="2" type="ORF">S01H1_48301</name>
</gene>
<dbReference type="SUPFAM" id="SSF53639">
    <property type="entry name" value="AraD/HMP-PK domain-like"/>
    <property type="match status" value="1"/>
</dbReference>
<dbReference type="AlphaFoldDB" id="X0WSL4"/>
<dbReference type="PANTHER" id="PTHR40730">
    <property type="entry name" value="TRANSCRIPTIONAL REGULATOR PROTEIN-LIKE PROTEIN"/>
    <property type="match status" value="1"/>
</dbReference>
<reference evidence="2" key="1">
    <citation type="journal article" date="2014" name="Front. Microbiol.">
        <title>High frequency of phylogenetically diverse reductive dehalogenase-homologous genes in deep subseafloor sedimentary metagenomes.</title>
        <authorList>
            <person name="Kawai M."/>
            <person name="Futagami T."/>
            <person name="Toyoda A."/>
            <person name="Takaki Y."/>
            <person name="Nishi S."/>
            <person name="Hori S."/>
            <person name="Arai W."/>
            <person name="Tsubouchi T."/>
            <person name="Morono Y."/>
            <person name="Uchiyama I."/>
            <person name="Ito T."/>
            <person name="Fujiyama A."/>
            <person name="Inagaki F."/>
            <person name="Takami H."/>
        </authorList>
    </citation>
    <scope>NUCLEOTIDE SEQUENCE</scope>
    <source>
        <strain evidence="2">Expedition CK06-06</strain>
    </source>
</reference>
<dbReference type="EMBL" id="BARS01031013">
    <property type="protein sequence ID" value="GAG27483.1"/>
    <property type="molecule type" value="Genomic_DNA"/>
</dbReference>
<dbReference type="InterPro" id="IPR019293">
    <property type="entry name" value="ThiN"/>
</dbReference>
<dbReference type="PANTHER" id="PTHR40730:SF5">
    <property type="entry name" value="HTH CRO_C1-TYPE DOMAIN-CONTAINING PROTEIN"/>
    <property type="match status" value="1"/>
</dbReference>
<dbReference type="Gene3D" id="3.40.225.10">
    <property type="entry name" value="Class II aldolase/adducin N-terminal domain"/>
    <property type="match status" value="1"/>
</dbReference>
<organism evidence="2">
    <name type="scientific">marine sediment metagenome</name>
    <dbReference type="NCBI Taxonomy" id="412755"/>
    <lineage>
        <taxon>unclassified sequences</taxon>
        <taxon>metagenomes</taxon>
        <taxon>ecological metagenomes</taxon>
    </lineage>
</organism>
<evidence type="ECO:0000259" key="1">
    <source>
        <dbReference type="Pfam" id="PF10120"/>
    </source>
</evidence>
<dbReference type="InterPro" id="IPR036409">
    <property type="entry name" value="Aldolase_II/adducin_N_sf"/>
</dbReference>
<feature type="non-terminal residue" evidence="2">
    <location>
        <position position="262"/>
    </location>
</feature>
<accession>X0WSL4</accession>
<protein>
    <recommendedName>
        <fullName evidence="1">Thiamine-phosphate synthase ThiN domain-containing protein</fullName>
    </recommendedName>
</protein>